<dbReference type="SMART" id="SM00268">
    <property type="entry name" value="ACTIN"/>
    <property type="match status" value="1"/>
</dbReference>
<dbReference type="GO" id="GO:0005856">
    <property type="term" value="C:cytoskeleton"/>
    <property type="evidence" value="ECO:0007669"/>
    <property type="project" value="UniProtKB-SubCell"/>
</dbReference>
<evidence type="ECO:0000256" key="9">
    <source>
        <dbReference type="RuleBase" id="RU000487"/>
    </source>
</evidence>
<evidence type="ECO:0000256" key="4">
    <source>
        <dbReference type="ARBA" id="ARBA00022741"/>
    </source>
</evidence>
<evidence type="ECO:0000313" key="10">
    <source>
        <dbReference type="EMBL" id="RHZ17194.1"/>
    </source>
</evidence>
<dbReference type="EMBL" id="QUTH01003810">
    <property type="protein sequence ID" value="RHZ17194.1"/>
    <property type="molecule type" value="Genomic_DNA"/>
</dbReference>
<evidence type="ECO:0000256" key="8">
    <source>
        <dbReference type="ARBA" id="ARBA00049360"/>
    </source>
</evidence>
<comment type="subcellular location">
    <subcellularLocation>
        <location evidence="1">Cytoplasm</location>
        <location evidence="1">Cytoskeleton</location>
    </subcellularLocation>
</comment>
<dbReference type="VEuPathDB" id="FungiDB:H257_12412"/>
<dbReference type="Gene3D" id="3.30.420.40">
    <property type="match status" value="2"/>
</dbReference>
<evidence type="ECO:0000256" key="5">
    <source>
        <dbReference type="ARBA" id="ARBA00022801"/>
    </source>
</evidence>
<keyword evidence="5" id="KW-0378">Hydrolase</keyword>
<keyword evidence="3" id="KW-0963">Cytoplasm</keyword>
<evidence type="ECO:0000256" key="3">
    <source>
        <dbReference type="ARBA" id="ARBA00022490"/>
    </source>
</evidence>
<accession>A0A3R6YKD4</accession>
<proteinExistence type="inferred from homology"/>
<dbReference type="PANTHER" id="PTHR11937">
    <property type="entry name" value="ACTIN"/>
    <property type="match status" value="1"/>
</dbReference>
<dbReference type="AlphaFoldDB" id="A0A3R6YKD4"/>
<dbReference type="SUPFAM" id="SSF53067">
    <property type="entry name" value="Actin-like ATPase domain"/>
    <property type="match status" value="2"/>
</dbReference>
<dbReference type="PRINTS" id="PR00190">
    <property type="entry name" value="ACTIN"/>
</dbReference>
<evidence type="ECO:0008006" key="12">
    <source>
        <dbReference type="Google" id="ProtNLM"/>
    </source>
</evidence>
<reference evidence="10 11" key="1">
    <citation type="submission" date="2018-08" db="EMBL/GenBank/DDBJ databases">
        <title>Aphanomyces genome sequencing and annotation.</title>
        <authorList>
            <person name="Minardi D."/>
            <person name="Oidtmann B."/>
            <person name="Van Der Giezen M."/>
            <person name="Studholme D.J."/>
        </authorList>
    </citation>
    <scope>NUCLEOTIDE SEQUENCE [LARGE SCALE GENOMIC DNA]</scope>
    <source>
        <strain evidence="10 11">Da</strain>
    </source>
</reference>
<dbReference type="Pfam" id="PF00022">
    <property type="entry name" value="Actin"/>
    <property type="match status" value="1"/>
</dbReference>
<comment type="catalytic activity">
    <reaction evidence="8">
        <text>ATP + H2O = ADP + phosphate + H(+)</text>
        <dbReference type="Rhea" id="RHEA:13065"/>
        <dbReference type="ChEBI" id="CHEBI:15377"/>
        <dbReference type="ChEBI" id="CHEBI:15378"/>
        <dbReference type="ChEBI" id="CHEBI:30616"/>
        <dbReference type="ChEBI" id="CHEBI:43474"/>
        <dbReference type="ChEBI" id="CHEBI:456216"/>
    </reaction>
</comment>
<dbReference type="FunFam" id="3.30.420.40:FF:000148">
    <property type="entry name" value="Actin, alpha skeletal muscle"/>
    <property type="match status" value="1"/>
</dbReference>
<keyword evidence="4" id="KW-0547">Nucleotide-binding</keyword>
<name>A0A3R6YKD4_APHAT</name>
<dbReference type="InterPro" id="IPR043129">
    <property type="entry name" value="ATPase_NBD"/>
</dbReference>
<dbReference type="Proteomes" id="UP000285430">
    <property type="component" value="Unassembled WGS sequence"/>
</dbReference>
<dbReference type="FunFam" id="3.30.420.40:FF:000058">
    <property type="entry name" value="Putative actin-related protein 5"/>
    <property type="match status" value="1"/>
</dbReference>
<dbReference type="GO" id="GO:0005524">
    <property type="term" value="F:ATP binding"/>
    <property type="evidence" value="ECO:0007669"/>
    <property type="project" value="UniProtKB-KW"/>
</dbReference>
<evidence type="ECO:0000256" key="2">
    <source>
        <dbReference type="ARBA" id="ARBA00006752"/>
    </source>
</evidence>
<dbReference type="InterPro" id="IPR004000">
    <property type="entry name" value="Actin"/>
</dbReference>
<evidence type="ECO:0000256" key="6">
    <source>
        <dbReference type="ARBA" id="ARBA00022840"/>
    </source>
</evidence>
<keyword evidence="6" id="KW-0067">ATP-binding</keyword>
<sequence>MDDLGAIVLDNGSGLVKVGFSGEDTPRGTFQTTYGQPRNPDWLVSHNAGVKPDREYFVGKECHAIREHLDMVDPIQRGVITDWDAMEKVWDYTFEHEMRMNPEAISMPVLCTSSSPTPKAQLEKTAQIMFESFKTTAFYSMQQCVLSLFASGRTRGLVLEAGHGSSHAVPIFEGYALPHATLHLGIGGYDITKHLELLLNRHGHALKSFSHCMFADMKESHCFTPPLSILGIRHHDCTPLRAIHSCTENDNNDATSINNHSPKPYELPDGTVISIHPDVRAKATDVLFHPIQLPDDHPAKHAKSLPDLACQAISMCDKDLQKDLRAAVVLAGGTTMMPGLAHRLHQELQTKLGESDIRIVPDYNSRERGYNTHRKMAAWIGGSMFASLPTFKDIQITRQEWEEYHESIIDRKCF</sequence>
<dbReference type="GO" id="GO:0016787">
    <property type="term" value="F:hydrolase activity"/>
    <property type="evidence" value="ECO:0007669"/>
    <property type="project" value="UniProtKB-KW"/>
</dbReference>
<evidence type="ECO:0000256" key="1">
    <source>
        <dbReference type="ARBA" id="ARBA00004245"/>
    </source>
</evidence>
<gene>
    <name evidence="10" type="ORF">DYB37_004980</name>
</gene>
<comment type="caution">
    <text evidence="10">The sequence shown here is derived from an EMBL/GenBank/DDBJ whole genome shotgun (WGS) entry which is preliminary data.</text>
</comment>
<keyword evidence="7" id="KW-0206">Cytoskeleton</keyword>
<comment type="similarity">
    <text evidence="2 9">Belongs to the actin family.</text>
</comment>
<protein>
    <recommendedName>
        <fullName evidence="12">Actin-like protein</fullName>
    </recommendedName>
</protein>
<evidence type="ECO:0000313" key="11">
    <source>
        <dbReference type="Proteomes" id="UP000285430"/>
    </source>
</evidence>
<organism evidence="10 11">
    <name type="scientific">Aphanomyces astaci</name>
    <name type="common">Crayfish plague agent</name>
    <dbReference type="NCBI Taxonomy" id="112090"/>
    <lineage>
        <taxon>Eukaryota</taxon>
        <taxon>Sar</taxon>
        <taxon>Stramenopiles</taxon>
        <taxon>Oomycota</taxon>
        <taxon>Saprolegniomycetes</taxon>
        <taxon>Saprolegniales</taxon>
        <taxon>Verrucalvaceae</taxon>
        <taxon>Aphanomyces</taxon>
    </lineage>
</organism>
<evidence type="ECO:0000256" key="7">
    <source>
        <dbReference type="ARBA" id="ARBA00023212"/>
    </source>
</evidence>
<dbReference type="Gene3D" id="3.90.640.10">
    <property type="entry name" value="Actin, Chain A, domain 4"/>
    <property type="match status" value="1"/>
</dbReference>